<reference evidence="2" key="1">
    <citation type="journal article" date="2020" name="Genome Biol.">
        <title>Gamete binning: chromosome-level and haplotype-resolved genome assembly enabled by high-throughput single-cell sequencing of gamete genomes.</title>
        <authorList>
            <person name="Campoy J.A."/>
            <person name="Sun H."/>
            <person name="Goel M."/>
            <person name="Jiao W.-B."/>
            <person name="Folz-Donahue K."/>
            <person name="Wang N."/>
            <person name="Rubio M."/>
            <person name="Liu C."/>
            <person name="Kukat C."/>
            <person name="Ruiz D."/>
            <person name="Huettel B."/>
            <person name="Schneeberger K."/>
        </authorList>
    </citation>
    <scope>NUCLEOTIDE SEQUENCE [LARGE SCALE GENOMIC DNA]</scope>
    <source>
        <strain evidence="2">cv. Rojo Pasion</strain>
    </source>
</reference>
<gene>
    <name evidence="1" type="ORF">ORAREDHAP_LOCUS47690</name>
</gene>
<sequence length="66" mass="7375">MVRRSVPNFKNRRSIIPNSVVRPHPSLLPFASSTSPQPHRLNLASSPPLTIDLAPSHCQRCLFFIA</sequence>
<dbReference type="AlphaFoldDB" id="A0A6J5Y5L0"/>
<name>A0A6J5Y5L0_PRUAR</name>
<organism evidence="1 2">
    <name type="scientific">Prunus armeniaca</name>
    <name type="common">Apricot</name>
    <name type="synonym">Armeniaca vulgaris</name>
    <dbReference type="NCBI Taxonomy" id="36596"/>
    <lineage>
        <taxon>Eukaryota</taxon>
        <taxon>Viridiplantae</taxon>
        <taxon>Streptophyta</taxon>
        <taxon>Embryophyta</taxon>
        <taxon>Tracheophyta</taxon>
        <taxon>Spermatophyta</taxon>
        <taxon>Magnoliopsida</taxon>
        <taxon>eudicotyledons</taxon>
        <taxon>Gunneridae</taxon>
        <taxon>Pentapetalae</taxon>
        <taxon>rosids</taxon>
        <taxon>fabids</taxon>
        <taxon>Rosales</taxon>
        <taxon>Rosaceae</taxon>
        <taxon>Amygdaloideae</taxon>
        <taxon>Amygdaleae</taxon>
        <taxon>Prunus</taxon>
    </lineage>
</organism>
<dbReference type="EMBL" id="CAEKKB010000008">
    <property type="protein sequence ID" value="CAB4319872.1"/>
    <property type="molecule type" value="Genomic_DNA"/>
</dbReference>
<evidence type="ECO:0000313" key="1">
    <source>
        <dbReference type="EMBL" id="CAB4319872.1"/>
    </source>
</evidence>
<protein>
    <submittedName>
        <fullName evidence="1">Uncharacterized protein</fullName>
    </submittedName>
</protein>
<proteinExistence type="predicted"/>
<dbReference type="Proteomes" id="UP000507245">
    <property type="component" value="Unassembled WGS sequence"/>
</dbReference>
<accession>A0A6J5Y5L0</accession>
<evidence type="ECO:0000313" key="2">
    <source>
        <dbReference type="Proteomes" id="UP000507245"/>
    </source>
</evidence>
<keyword evidence="2" id="KW-1185">Reference proteome</keyword>